<evidence type="ECO:0000313" key="1">
    <source>
        <dbReference type="EMBL" id="RMM05426.1"/>
    </source>
</evidence>
<dbReference type="Proteomes" id="UP000278587">
    <property type="component" value="Unassembled WGS sequence"/>
</dbReference>
<accession>A0A0P9LWF1</accession>
<gene>
    <name evidence="1" type="ORF">ALQ84_100966</name>
</gene>
<comment type="caution">
    <text evidence="1">The sequence shown here is derived from an EMBL/GenBank/DDBJ whole genome shotgun (WGS) entry which is preliminary data.</text>
</comment>
<evidence type="ECO:0000313" key="2">
    <source>
        <dbReference type="Proteomes" id="UP000278587"/>
    </source>
</evidence>
<sequence>MLVLVGLRQQEQSHQYGAVPVKLQKTNQGSEKKRFICKGGRFFERVPAYGATCRAFLNQIGLYCCAGAHMAHQKGALILSGIRRKAGCCFSARACP</sequence>
<dbReference type="EMBL" id="RBOC01000168">
    <property type="protein sequence ID" value="RMM05426.1"/>
    <property type="molecule type" value="Genomic_DNA"/>
</dbReference>
<name>A0A0P9LWF1_9PSED</name>
<protein>
    <submittedName>
        <fullName evidence="1">Uncharacterized protein</fullName>
    </submittedName>
</protein>
<reference evidence="1 2" key="1">
    <citation type="submission" date="2018-08" db="EMBL/GenBank/DDBJ databases">
        <title>Recombination of ecologically and evolutionarily significant loci maintains genetic cohesion in the Pseudomonas syringae species complex.</title>
        <authorList>
            <person name="Dillon M."/>
            <person name="Thakur S."/>
            <person name="Almeida R.N.D."/>
            <person name="Weir B.S."/>
            <person name="Guttman D.S."/>
        </authorList>
    </citation>
    <scope>NUCLEOTIDE SEQUENCE [LARGE SCALE GENOMIC DNA]</scope>
    <source>
        <strain evidence="1 2">ICMP 4086</strain>
    </source>
</reference>
<proteinExistence type="predicted"/>
<dbReference type="AlphaFoldDB" id="A0A0P9LWF1"/>
<organism evidence="1 2">
    <name type="scientific">Pseudomonas caricapapayae</name>
    <dbReference type="NCBI Taxonomy" id="46678"/>
    <lineage>
        <taxon>Bacteria</taxon>
        <taxon>Pseudomonadati</taxon>
        <taxon>Pseudomonadota</taxon>
        <taxon>Gammaproteobacteria</taxon>
        <taxon>Pseudomonadales</taxon>
        <taxon>Pseudomonadaceae</taxon>
        <taxon>Pseudomonas</taxon>
    </lineage>
</organism>